<keyword evidence="1" id="KW-0812">Transmembrane</keyword>
<dbReference type="PANTHER" id="PTHR48090">
    <property type="entry name" value="UNDECAPRENYL-PHOSPHATE 4-DEOXY-4-FORMAMIDO-L-ARABINOSE TRANSFERASE-RELATED"/>
    <property type="match status" value="1"/>
</dbReference>
<feature type="transmembrane region" description="Helical" evidence="1">
    <location>
        <begin position="255"/>
        <end position="277"/>
    </location>
</feature>
<evidence type="ECO:0000256" key="1">
    <source>
        <dbReference type="SAM" id="Phobius"/>
    </source>
</evidence>
<dbReference type="RefSeq" id="WP_185979089.1">
    <property type="nucleotide sequence ID" value="NZ_JACBGI020000033.1"/>
</dbReference>
<keyword evidence="4" id="KW-1185">Reference proteome</keyword>
<dbReference type="Gene3D" id="3.90.550.10">
    <property type="entry name" value="Spore Coat Polysaccharide Biosynthesis Protein SpsA, Chain A"/>
    <property type="match status" value="1"/>
</dbReference>
<dbReference type="PANTHER" id="PTHR48090:SF7">
    <property type="entry name" value="RFBJ PROTEIN"/>
    <property type="match status" value="1"/>
</dbReference>
<evidence type="ECO:0000313" key="4">
    <source>
        <dbReference type="Proteomes" id="UP001193680"/>
    </source>
</evidence>
<reference evidence="3 4" key="1">
    <citation type="submission" date="2020-11" db="EMBL/GenBank/DDBJ databases">
        <title>Sulfur oxidizing isolate from Hospital Hole Sinkhole.</title>
        <authorList>
            <person name="Scott K.M."/>
        </authorList>
    </citation>
    <scope>NUCLEOTIDE SEQUENCE [LARGE SCALE GENOMIC DNA]</scope>
    <source>
        <strain evidence="3 4">HH1</strain>
    </source>
</reference>
<gene>
    <name evidence="3" type="ORF">H8792_011375</name>
</gene>
<comment type="caution">
    <text evidence="3">The sequence shown here is derived from an EMBL/GenBank/DDBJ whole genome shotgun (WGS) entry which is preliminary data.</text>
</comment>
<dbReference type="SUPFAM" id="SSF53448">
    <property type="entry name" value="Nucleotide-diphospho-sugar transferases"/>
    <property type="match status" value="1"/>
</dbReference>
<dbReference type="Proteomes" id="UP001193680">
    <property type="component" value="Unassembled WGS sequence"/>
</dbReference>
<dbReference type="InterPro" id="IPR029044">
    <property type="entry name" value="Nucleotide-diphossugar_trans"/>
</dbReference>
<protein>
    <submittedName>
        <fullName evidence="3">Glycosyltransferase</fullName>
    </submittedName>
</protein>
<dbReference type="InterPro" id="IPR001173">
    <property type="entry name" value="Glyco_trans_2-like"/>
</dbReference>
<evidence type="ECO:0000259" key="2">
    <source>
        <dbReference type="Pfam" id="PF00535"/>
    </source>
</evidence>
<dbReference type="EMBL" id="JACBGI020000033">
    <property type="protein sequence ID" value="MBF6058945.1"/>
    <property type="molecule type" value="Genomic_DNA"/>
</dbReference>
<feature type="transmembrane region" description="Helical" evidence="1">
    <location>
        <begin position="223"/>
        <end position="243"/>
    </location>
</feature>
<name>A0ABS0BYS0_9GAMM</name>
<dbReference type="InterPro" id="IPR050256">
    <property type="entry name" value="Glycosyltransferase_2"/>
</dbReference>
<dbReference type="Pfam" id="PF00535">
    <property type="entry name" value="Glycos_transf_2"/>
    <property type="match status" value="1"/>
</dbReference>
<evidence type="ECO:0000313" key="3">
    <source>
        <dbReference type="EMBL" id="MBF6058945.1"/>
    </source>
</evidence>
<keyword evidence="1" id="KW-0472">Membrane</keyword>
<accession>A0ABS0BYS0</accession>
<keyword evidence="1" id="KW-1133">Transmembrane helix</keyword>
<organism evidence="3 4">
    <name type="scientific">Thiomicrorhabdus heinhorstiae</name>
    <dbReference type="NCBI Taxonomy" id="2748010"/>
    <lineage>
        <taxon>Bacteria</taxon>
        <taxon>Pseudomonadati</taxon>
        <taxon>Pseudomonadota</taxon>
        <taxon>Gammaproteobacteria</taxon>
        <taxon>Thiotrichales</taxon>
        <taxon>Piscirickettsiaceae</taxon>
        <taxon>Thiomicrorhabdus</taxon>
    </lineage>
</organism>
<sequence>MVIPCLNEAATIAKVVTSVRNVLPESRIYVYDNGSSDHTCDLAASAGAIVRHEQRRGKGRALKKAFGEISADIFITIDGDDTYDVGVLPEMIRRLQHDHLEMVVGDRLQDKSSHTRAGHYFGNRLFSRMISTLFDMQVEDPFSGLRVMSSRFVKSFPSVASGFEVETELTVHAFDLGAPFTEMPVDYRLRPEDSHSKLNTFRDGSKILFKLIWLYQLKKPLQFYGYASLFLLLLSLVTFAIPLSEFIMTGAVKHFPTLIVSMGGFVLTLLTFAIGVISENINSHSREIKRFIFRTTERN</sequence>
<proteinExistence type="predicted"/>
<dbReference type="CDD" id="cd04179">
    <property type="entry name" value="DPM_DPG-synthase_like"/>
    <property type="match status" value="1"/>
</dbReference>
<feature type="domain" description="Glycosyltransferase 2-like" evidence="2">
    <location>
        <begin position="2"/>
        <end position="120"/>
    </location>
</feature>